<comment type="caution">
    <text evidence="2">The sequence shown here is derived from an EMBL/GenBank/DDBJ whole genome shotgun (WGS) entry which is preliminary data.</text>
</comment>
<sequence length="165" mass="18561">MAEKIGGGVMEEGASKQAYLARRHEYVLKRREALNQNTFKIFSTLQGVLVLLFTGQFYVIRDVTSGALTPQLAFSATIIIGSTAAFSIIAYVLMAIGGMLAWVNYRKEEQDIEGQIGVPPRAMPRFKDVLKWYEFYLLVLVLLFSVGIYFVYASYLMPLVLEKVS</sequence>
<feature type="transmembrane region" description="Helical" evidence="1">
    <location>
        <begin position="72"/>
        <end position="103"/>
    </location>
</feature>
<reference evidence="2 3" key="1">
    <citation type="journal article" date="2020" name="Antonie Van Leeuwenhoek">
        <title>Stenotrophomonas cyclobalanopsidis sp. nov., isolated from the leaf spot disease of Cyclobalanopsis patelliformis.</title>
        <authorList>
            <person name="Bian D.R."/>
            <person name="Xue H."/>
            <person name="Piao C.G."/>
            <person name="Li Y."/>
        </authorList>
    </citation>
    <scope>NUCLEOTIDE SEQUENCE [LARGE SCALE GENOMIC DNA]</scope>
    <source>
        <strain evidence="2 3">TPQG1-4</strain>
    </source>
</reference>
<organism evidence="2 3">
    <name type="scientific">Stenotrophomonas cyclobalanopsidis</name>
    <dbReference type="NCBI Taxonomy" id="2771362"/>
    <lineage>
        <taxon>Bacteria</taxon>
        <taxon>Pseudomonadati</taxon>
        <taxon>Pseudomonadota</taxon>
        <taxon>Gammaproteobacteria</taxon>
        <taxon>Lysobacterales</taxon>
        <taxon>Lysobacteraceae</taxon>
        <taxon>Stenotrophomonas</taxon>
    </lineage>
</organism>
<keyword evidence="3" id="KW-1185">Reference proteome</keyword>
<accession>A0ABQ6SZA9</accession>
<gene>
    <name evidence="2" type="ORF">FJU31_12870</name>
</gene>
<protein>
    <submittedName>
        <fullName evidence="2">Uncharacterized protein</fullName>
    </submittedName>
</protein>
<dbReference type="RefSeq" id="WP_150455098.1">
    <property type="nucleotide sequence ID" value="NZ_VYKI01000016.1"/>
</dbReference>
<feature type="transmembrane region" description="Helical" evidence="1">
    <location>
        <begin position="135"/>
        <end position="155"/>
    </location>
</feature>
<feature type="transmembrane region" description="Helical" evidence="1">
    <location>
        <begin position="39"/>
        <end position="60"/>
    </location>
</feature>
<keyword evidence="1" id="KW-0812">Transmembrane</keyword>
<keyword evidence="1" id="KW-0472">Membrane</keyword>
<evidence type="ECO:0000313" key="3">
    <source>
        <dbReference type="Proteomes" id="UP000326367"/>
    </source>
</evidence>
<keyword evidence="1" id="KW-1133">Transmembrane helix</keyword>
<proteinExistence type="predicted"/>
<evidence type="ECO:0000256" key="1">
    <source>
        <dbReference type="SAM" id="Phobius"/>
    </source>
</evidence>
<dbReference type="Proteomes" id="UP000326367">
    <property type="component" value="Unassembled WGS sequence"/>
</dbReference>
<dbReference type="EMBL" id="VYKI01000016">
    <property type="protein sequence ID" value="KAA8996512.1"/>
    <property type="molecule type" value="Genomic_DNA"/>
</dbReference>
<evidence type="ECO:0000313" key="2">
    <source>
        <dbReference type="EMBL" id="KAA8996512.1"/>
    </source>
</evidence>
<name>A0ABQ6SZA9_9GAMM</name>